<dbReference type="SUPFAM" id="SSF55811">
    <property type="entry name" value="Nudix"/>
    <property type="match status" value="1"/>
</dbReference>
<keyword evidence="2 4" id="KW-0378">Hydrolase</keyword>
<dbReference type="Gene3D" id="3.90.79.10">
    <property type="entry name" value="Nucleoside Triphosphate Pyrophosphohydrolase"/>
    <property type="match status" value="1"/>
</dbReference>
<dbReference type="PANTHER" id="PTHR43046">
    <property type="entry name" value="GDP-MANNOSE MANNOSYL HYDROLASE"/>
    <property type="match status" value="1"/>
</dbReference>
<organism evidence="6 9">
    <name type="scientific">Thermus scotoductus</name>
    <dbReference type="NCBI Taxonomy" id="37636"/>
    <lineage>
        <taxon>Bacteria</taxon>
        <taxon>Thermotogati</taxon>
        <taxon>Deinococcota</taxon>
        <taxon>Deinococci</taxon>
        <taxon>Thermales</taxon>
        <taxon>Thermaceae</taxon>
        <taxon>Thermus</taxon>
    </lineage>
</organism>
<feature type="domain" description="Nudix hydrolase" evidence="5">
    <location>
        <begin position="7"/>
        <end position="134"/>
    </location>
</feature>
<protein>
    <submittedName>
        <fullName evidence="6">DNA mismatch repair protein MutT</fullName>
    </submittedName>
    <submittedName>
        <fullName evidence="7">NUDIX domain-containing protein</fullName>
    </submittedName>
</protein>
<evidence type="ECO:0000256" key="3">
    <source>
        <dbReference type="ARBA" id="ARBA00022842"/>
    </source>
</evidence>
<reference evidence="6 9" key="1">
    <citation type="submission" date="2015-09" db="EMBL/GenBank/DDBJ databases">
        <title>Draft genome sequence of Thermus scotoductus strain K1 isolated from a geothermal spring in Nagorno-Karabakh, Armenia.</title>
        <authorList>
            <person name="Saghatelyan A."/>
            <person name="Poghosyan L."/>
            <person name="Panosyan H."/>
            <person name="Birkeland N.-K."/>
        </authorList>
    </citation>
    <scope>NUCLEOTIDE SEQUENCE [LARGE SCALE GENOMIC DNA]</scope>
    <source>
        <strain evidence="6 9">K1</strain>
    </source>
</reference>
<dbReference type="InterPro" id="IPR020476">
    <property type="entry name" value="Nudix_hydrolase"/>
</dbReference>
<evidence type="ECO:0000313" key="11">
    <source>
        <dbReference type="Proteomes" id="UP000287962"/>
    </source>
</evidence>
<gene>
    <name evidence="6" type="ORF">AN926_11925</name>
    <name evidence="8" type="ORF">CSW25_09425</name>
    <name evidence="7" type="ORF">CSW45_00765</name>
</gene>
<dbReference type="PATRIC" id="fig|37636.3.peg.1866"/>
<evidence type="ECO:0000313" key="6">
    <source>
        <dbReference type="EMBL" id="KPD25810.1"/>
    </source>
</evidence>
<dbReference type="AlphaFoldDB" id="A0A0N0ZQ50"/>
<sequence>MEDRPQYPIPTVGALVEQGGRVLLVRTPKWRGLWGVPGGKVEWGESLEKALRREFREEVGLDLREVRFALVQEAIFSPEFYKPTHMLLFNYFAQGEGEVRPGEEILEWAWVRPEEGLSFPLNSFTRVLLETYLVVKGGR</sequence>
<dbReference type="InterPro" id="IPR020084">
    <property type="entry name" value="NUDIX_hydrolase_CS"/>
</dbReference>
<evidence type="ECO:0000256" key="4">
    <source>
        <dbReference type="RuleBase" id="RU003476"/>
    </source>
</evidence>
<dbReference type="EMBL" id="LJJR01000045">
    <property type="protein sequence ID" value="KPD25810.1"/>
    <property type="molecule type" value="Genomic_DNA"/>
</dbReference>
<evidence type="ECO:0000313" key="10">
    <source>
        <dbReference type="Proteomes" id="UP000286910"/>
    </source>
</evidence>
<dbReference type="Proteomes" id="UP000286910">
    <property type="component" value="Unassembled WGS sequence"/>
</dbReference>
<evidence type="ECO:0000256" key="2">
    <source>
        <dbReference type="ARBA" id="ARBA00022801"/>
    </source>
</evidence>
<dbReference type="PRINTS" id="PR00502">
    <property type="entry name" value="NUDIXFAMILY"/>
</dbReference>
<evidence type="ECO:0000256" key="1">
    <source>
        <dbReference type="ARBA" id="ARBA00001946"/>
    </source>
</evidence>
<keyword evidence="3" id="KW-0460">Magnesium</keyword>
<reference evidence="10 11" key="3">
    <citation type="journal article" date="2019" name="Extremophiles">
        <title>Biogeography of thermophiles and predominance of Thermus scotoductus in domestic water heaters.</title>
        <authorList>
            <person name="Wilpiszeski R.L."/>
            <person name="Zhang Z."/>
            <person name="House C.H."/>
        </authorList>
    </citation>
    <scope>NUCLEOTIDE SEQUENCE [LARGE SCALE GENOMIC DNA]</scope>
    <source>
        <strain evidence="8 11">12_S12</strain>
        <strain evidence="7 10">32_S32</strain>
    </source>
</reference>
<evidence type="ECO:0000313" key="8">
    <source>
        <dbReference type="EMBL" id="RTI06186.1"/>
    </source>
</evidence>
<name>A0A0N0ZQ50_THESC</name>
<dbReference type="GO" id="GO:0016787">
    <property type="term" value="F:hydrolase activity"/>
    <property type="evidence" value="ECO:0007669"/>
    <property type="project" value="UniProtKB-KW"/>
</dbReference>
<comment type="caution">
    <text evidence="6">The sequence shown here is derived from an EMBL/GenBank/DDBJ whole genome shotgun (WGS) entry which is preliminary data.</text>
</comment>
<dbReference type="PROSITE" id="PS00893">
    <property type="entry name" value="NUDIX_BOX"/>
    <property type="match status" value="1"/>
</dbReference>
<dbReference type="EMBL" id="PELR01000015">
    <property type="protein sequence ID" value="RTH07202.1"/>
    <property type="molecule type" value="Genomic_DNA"/>
</dbReference>
<reference evidence="8" key="2">
    <citation type="submission" date="2017-10" db="EMBL/GenBank/DDBJ databases">
        <authorList>
            <person name="Wilpiszeski R.L."/>
            <person name="Zhidan Z."/>
            <person name="House C.H."/>
        </authorList>
    </citation>
    <scope>NUCLEOTIDE SEQUENCE</scope>
    <source>
        <strain evidence="8">12_S12</strain>
    </source>
</reference>
<dbReference type="Pfam" id="PF00293">
    <property type="entry name" value="NUDIX"/>
    <property type="match status" value="1"/>
</dbReference>
<dbReference type="InterPro" id="IPR000086">
    <property type="entry name" value="NUDIX_hydrolase_dom"/>
</dbReference>
<dbReference type="EMBL" id="PEML01000280">
    <property type="protein sequence ID" value="RTI06186.1"/>
    <property type="molecule type" value="Genomic_DNA"/>
</dbReference>
<dbReference type="InterPro" id="IPR015797">
    <property type="entry name" value="NUDIX_hydrolase-like_dom_sf"/>
</dbReference>
<dbReference type="PANTHER" id="PTHR43046:SF12">
    <property type="entry name" value="GDP-MANNOSE MANNOSYL HYDROLASE"/>
    <property type="match status" value="1"/>
</dbReference>
<evidence type="ECO:0000313" key="7">
    <source>
        <dbReference type="EMBL" id="RTH07202.1"/>
    </source>
</evidence>
<dbReference type="PROSITE" id="PS51462">
    <property type="entry name" value="NUDIX"/>
    <property type="match status" value="1"/>
</dbReference>
<evidence type="ECO:0000313" key="9">
    <source>
        <dbReference type="Proteomes" id="UP000053099"/>
    </source>
</evidence>
<dbReference type="RefSeq" id="WP_054392465.1">
    <property type="nucleotide sequence ID" value="NZ_PELN01000031.1"/>
</dbReference>
<comment type="similarity">
    <text evidence="4">Belongs to the Nudix hydrolase family.</text>
</comment>
<proteinExistence type="inferred from homology"/>
<comment type="cofactor">
    <cofactor evidence="1">
        <name>Mg(2+)</name>
        <dbReference type="ChEBI" id="CHEBI:18420"/>
    </cofactor>
</comment>
<dbReference type="Proteomes" id="UP000287962">
    <property type="component" value="Unassembled WGS sequence"/>
</dbReference>
<accession>A0A0N0ZQ50</accession>
<dbReference type="Proteomes" id="UP000053099">
    <property type="component" value="Unassembled WGS sequence"/>
</dbReference>
<evidence type="ECO:0000259" key="5">
    <source>
        <dbReference type="PROSITE" id="PS51462"/>
    </source>
</evidence>
<keyword evidence="11" id="KW-1185">Reference proteome</keyword>